<sequence>MRKTHRTAVIATAAAALVLAGAGGAYATEAEQALVSNSLVISGPTEANICITTGQSGDSVYEGNQAITCNQQSTDGSGDGANG</sequence>
<proteinExistence type="predicted"/>
<feature type="chain" id="PRO_5032350417" evidence="1">
    <location>
        <begin position="28"/>
        <end position="83"/>
    </location>
</feature>
<dbReference type="RefSeq" id="WP_179814369.1">
    <property type="nucleotide sequence ID" value="NZ_JACBZD010000001.1"/>
</dbReference>
<organism evidence="2 3">
    <name type="scientific">Allostreptomyces psammosilenae</name>
    <dbReference type="NCBI Taxonomy" id="1892865"/>
    <lineage>
        <taxon>Bacteria</taxon>
        <taxon>Bacillati</taxon>
        <taxon>Actinomycetota</taxon>
        <taxon>Actinomycetes</taxon>
        <taxon>Kitasatosporales</taxon>
        <taxon>Streptomycetaceae</taxon>
        <taxon>Allostreptomyces</taxon>
    </lineage>
</organism>
<dbReference type="AlphaFoldDB" id="A0A852ZTC3"/>
<name>A0A852ZTC3_9ACTN</name>
<evidence type="ECO:0000313" key="3">
    <source>
        <dbReference type="Proteomes" id="UP000567795"/>
    </source>
</evidence>
<accession>A0A852ZTC3</accession>
<dbReference type="EMBL" id="JACBZD010000001">
    <property type="protein sequence ID" value="NYI05666.1"/>
    <property type="molecule type" value="Genomic_DNA"/>
</dbReference>
<feature type="signal peptide" evidence="1">
    <location>
        <begin position="1"/>
        <end position="27"/>
    </location>
</feature>
<protein>
    <submittedName>
        <fullName evidence="2">Uncharacterized protein</fullName>
    </submittedName>
</protein>
<gene>
    <name evidence="2" type="ORF">FHU37_002609</name>
</gene>
<reference evidence="2 3" key="1">
    <citation type="submission" date="2020-07" db="EMBL/GenBank/DDBJ databases">
        <title>Sequencing the genomes of 1000 actinobacteria strains.</title>
        <authorList>
            <person name="Klenk H.-P."/>
        </authorList>
    </citation>
    <scope>NUCLEOTIDE SEQUENCE [LARGE SCALE GENOMIC DNA]</scope>
    <source>
        <strain evidence="2 3">DSM 42178</strain>
    </source>
</reference>
<keyword evidence="3" id="KW-1185">Reference proteome</keyword>
<evidence type="ECO:0000256" key="1">
    <source>
        <dbReference type="SAM" id="SignalP"/>
    </source>
</evidence>
<keyword evidence="1" id="KW-0732">Signal</keyword>
<comment type="caution">
    <text evidence="2">The sequence shown here is derived from an EMBL/GenBank/DDBJ whole genome shotgun (WGS) entry which is preliminary data.</text>
</comment>
<evidence type="ECO:0000313" key="2">
    <source>
        <dbReference type="EMBL" id="NYI05666.1"/>
    </source>
</evidence>
<dbReference type="Proteomes" id="UP000567795">
    <property type="component" value="Unassembled WGS sequence"/>
</dbReference>